<organism evidence="9 10">
    <name type="scientific">Ambispora leptoticha</name>
    <dbReference type="NCBI Taxonomy" id="144679"/>
    <lineage>
        <taxon>Eukaryota</taxon>
        <taxon>Fungi</taxon>
        <taxon>Fungi incertae sedis</taxon>
        <taxon>Mucoromycota</taxon>
        <taxon>Glomeromycotina</taxon>
        <taxon>Glomeromycetes</taxon>
        <taxon>Archaeosporales</taxon>
        <taxon>Ambisporaceae</taxon>
        <taxon>Ambispora</taxon>
    </lineage>
</organism>
<evidence type="ECO:0000256" key="1">
    <source>
        <dbReference type="ARBA" id="ARBA00004123"/>
    </source>
</evidence>
<feature type="domain" description="RED-like N-terminal" evidence="8">
    <location>
        <begin position="68"/>
        <end position="284"/>
    </location>
</feature>
<evidence type="ECO:0000256" key="6">
    <source>
        <dbReference type="SAM" id="MobiDB-lite"/>
    </source>
</evidence>
<comment type="caution">
    <text evidence="9">The sequence shown here is derived from an EMBL/GenBank/DDBJ whole genome shotgun (WGS) entry which is preliminary data.</text>
</comment>
<accession>A0A9N8VAL4</accession>
<feature type="region of interest" description="Disordered" evidence="6">
    <location>
        <begin position="364"/>
        <end position="383"/>
    </location>
</feature>
<keyword evidence="5" id="KW-0175">Coiled coil</keyword>
<dbReference type="Pfam" id="PF07807">
    <property type="entry name" value="RED_C"/>
    <property type="match status" value="1"/>
</dbReference>
<feature type="compositionally biased region" description="Basic and acidic residues" evidence="6">
    <location>
        <begin position="82"/>
        <end position="97"/>
    </location>
</feature>
<feature type="region of interest" description="Disordered" evidence="6">
    <location>
        <begin position="435"/>
        <end position="468"/>
    </location>
</feature>
<evidence type="ECO:0000256" key="4">
    <source>
        <dbReference type="ARBA" id="ARBA00023242"/>
    </source>
</evidence>
<dbReference type="OrthoDB" id="3366823at2759"/>
<evidence type="ECO:0000256" key="2">
    <source>
        <dbReference type="ARBA" id="ARBA00006660"/>
    </source>
</evidence>
<comment type="similarity">
    <text evidence="2">Belongs to the RED family.</text>
</comment>
<dbReference type="InterPro" id="IPR012916">
    <property type="entry name" value="RED_N"/>
</dbReference>
<keyword evidence="3" id="KW-0677">Repeat</keyword>
<feature type="compositionally biased region" description="Polar residues" evidence="6">
    <location>
        <begin position="364"/>
        <end position="378"/>
    </location>
</feature>
<dbReference type="InterPro" id="IPR012492">
    <property type="entry name" value="RED_C"/>
</dbReference>
<evidence type="ECO:0000256" key="3">
    <source>
        <dbReference type="ARBA" id="ARBA00022737"/>
    </source>
</evidence>
<feature type="domain" description="Protein RED C-terminal" evidence="7">
    <location>
        <begin position="449"/>
        <end position="545"/>
    </location>
</feature>
<feature type="region of interest" description="Disordered" evidence="6">
    <location>
        <begin position="331"/>
        <end position="350"/>
    </location>
</feature>
<evidence type="ECO:0000259" key="7">
    <source>
        <dbReference type="Pfam" id="PF07807"/>
    </source>
</evidence>
<feature type="compositionally biased region" description="Basic and acidic residues" evidence="6">
    <location>
        <begin position="508"/>
        <end position="538"/>
    </location>
</feature>
<dbReference type="PANTHER" id="PTHR12765">
    <property type="entry name" value="RED PROTEIN IK FACTOR CYTOKINE IK"/>
    <property type="match status" value="1"/>
</dbReference>
<sequence>MSSPVDHSSNKGLKQDDFRKLLQTPRPGELPVKGSLGSAISKHRIAPPATPKVTFADIPTPRPKRTHFKKPVDTATDFETTETNKYRDRAAERRKGANPDYQETEQILKALNKSETLEAKTIYEQSKYLGGDTEHTHLVKGLDFALLAKVRNELDQGGGGGSGTSIASDKDEELEAALRRLKEETEEKPRINSRLAQNIYDIAVIDAKKKPPKVNELFIAGRMAYIFELADEMGDYGDPFAIPTTVIRSKADIGDINAEDKTTNDLVIEKISQVMAYVRKGERSGGVDLKDKKIKRKLKEKQPEEVRMMKFAAIDDTEDIFAEAGRDYETASVEGKLKTKDEEEASDEDTGFIGPVFPAAAGNNNKLKSNYFGESSQQQDEEDKMDINATNNQPIDYLIEQASIGIKDTHLKKKLLSHDSYEGDYSTYGLGMSSTMSGTRESAYESGHSDSDSDGTGTEHTIRDQGVTKNKKAQLLRWDFDTEEEWQDYKDNVTAMPKSAFQFGVKTGDGRKTRRSGKELTEKQKIDRDWQKISRIMEQKYGGGGKGGGDDDGPAKKKQKK</sequence>
<dbReference type="EMBL" id="CAJVPS010000041">
    <property type="protein sequence ID" value="CAG8444387.1"/>
    <property type="molecule type" value="Genomic_DNA"/>
</dbReference>
<name>A0A9N8VAL4_9GLOM</name>
<evidence type="ECO:0000256" key="5">
    <source>
        <dbReference type="SAM" id="Coils"/>
    </source>
</evidence>
<gene>
    <name evidence="9" type="ORF">ALEPTO_LOCUS568</name>
</gene>
<evidence type="ECO:0000313" key="10">
    <source>
        <dbReference type="Proteomes" id="UP000789508"/>
    </source>
</evidence>
<dbReference type="GO" id="GO:0005634">
    <property type="term" value="C:nucleus"/>
    <property type="evidence" value="ECO:0007669"/>
    <property type="project" value="UniProtKB-SubCell"/>
</dbReference>
<dbReference type="Pfam" id="PF07808">
    <property type="entry name" value="RED_N"/>
    <property type="match status" value="1"/>
</dbReference>
<keyword evidence="10" id="KW-1185">Reference proteome</keyword>
<reference evidence="9" key="1">
    <citation type="submission" date="2021-06" db="EMBL/GenBank/DDBJ databases">
        <authorList>
            <person name="Kallberg Y."/>
            <person name="Tangrot J."/>
            <person name="Rosling A."/>
        </authorList>
    </citation>
    <scope>NUCLEOTIDE SEQUENCE</scope>
    <source>
        <strain evidence="9">FL130A</strain>
    </source>
</reference>
<evidence type="ECO:0000259" key="8">
    <source>
        <dbReference type="Pfam" id="PF07808"/>
    </source>
</evidence>
<comment type="subcellular location">
    <subcellularLocation>
        <location evidence="1">Nucleus</location>
    </subcellularLocation>
</comment>
<evidence type="ECO:0000313" key="9">
    <source>
        <dbReference type="EMBL" id="CAG8444387.1"/>
    </source>
</evidence>
<feature type="compositionally biased region" description="Basic and acidic residues" evidence="6">
    <location>
        <begin position="331"/>
        <end position="341"/>
    </location>
</feature>
<feature type="coiled-coil region" evidence="5">
    <location>
        <begin position="167"/>
        <end position="194"/>
    </location>
</feature>
<dbReference type="InterPro" id="IPR039896">
    <property type="entry name" value="Red-like"/>
</dbReference>
<feature type="region of interest" description="Disordered" evidence="6">
    <location>
        <begin position="1"/>
        <end position="103"/>
    </location>
</feature>
<feature type="compositionally biased region" description="Polar residues" evidence="6">
    <location>
        <begin position="1"/>
        <end position="12"/>
    </location>
</feature>
<feature type="region of interest" description="Disordered" evidence="6">
    <location>
        <begin position="506"/>
        <end position="561"/>
    </location>
</feature>
<protein>
    <submittedName>
        <fullName evidence="9">6239_t:CDS:1</fullName>
    </submittedName>
</protein>
<keyword evidence="4" id="KW-0539">Nucleus</keyword>
<dbReference type="AlphaFoldDB" id="A0A9N8VAL4"/>
<dbReference type="Proteomes" id="UP000789508">
    <property type="component" value="Unassembled WGS sequence"/>
</dbReference>
<proteinExistence type="inferred from homology"/>